<dbReference type="InterPro" id="IPR002933">
    <property type="entry name" value="Peptidase_M20"/>
</dbReference>
<dbReference type="PANTHER" id="PTHR43808:SF1">
    <property type="entry name" value="ACETYLORNITHINE DEACETYLASE"/>
    <property type="match status" value="1"/>
</dbReference>
<dbReference type="SUPFAM" id="SSF53187">
    <property type="entry name" value="Zn-dependent exopeptidases"/>
    <property type="match status" value="1"/>
</dbReference>
<gene>
    <name evidence="12" type="ORF">CBP12_11270</name>
</gene>
<dbReference type="GO" id="GO:0046872">
    <property type="term" value="F:metal ion binding"/>
    <property type="evidence" value="ECO:0007669"/>
    <property type="project" value="UniProtKB-KW"/>
</dbReference>
<evidence type="ECO:0000259" key="11">
    <source>
        <dbReference type="Pfam" id="PF07687"/>
    </source>
</evidence>
<comment type="subcellular location">
    <subcellularLocation>
        <location evidence="2">Cytoplasm</location>
    </subcellularLocation>
</comment>
<dbReference type="Gene3D" id="3.30.70.360">
    <property type="match status" value="1"/>
</dbReference>
<dbReference type="Proteomes" id="UP000243793">
    <property type="component" value="Chromosome"/>
</dbReference>
<evidence type="ECO:0000256" key="6">
    <source>
        <dbReference type="ARBA" id="ARBA00022605"/>
    </source>
</evidence>
<dbReference type="InterPro" id="IPR001261">
    <property type="entry name" value="ArgE/DapE_CS"/>
</dbReference>
<dbReference type="OrthoDB" id="3665926at2"/>
<keyword evidence="9" id="KW-0862">Zinc</keyword>
<dbReference type="InterPro" id="IPR050072">
    <property type="entry name" value="Peptidase_M20A"/>
</dbReference>
<reference evidence="13" key="1">
    <citation type="submission" date="2017-05" db="EMBL/GenBank/DDBJ databases">
        <authorList>
            <person name="Sung H."/>
        </authorList>
    </citation>
    <scope>NUCLEOTIDE SEQUENCE [LARGE SCALE GENOMIC DNA]</scope>
    <source>
        <strain evidence="13">AMac2203</strain>
    </source>
</reference>
<evidence type="ECO:0000256" key="10">
    <source>
        <dbReference type="ARBA" id="ARBA00023285"/>
    </source>
</evidence>
<keyword evidence="4" id="KW-0963">Cytoplasm</keyword>
<dbReference type="GO" id="GO:0008777">
    <property type="term" value="F:acetylornithine deacetylase activity"/>
    <property type="evidence" value="ECO:0007669"/>
    <property type="project" value="TreeGrafter"/>
</dbReference>
<evidence type="ECO:0000256" key="7">
    <source>
        <dbReference type="ARBA" id="ARBA00022723"/>
    </source>
</evidence>
<protein>
    <submittedName>
        <fullName evidence="12">Acetylornithine deacetylase</fullName>
    </submittedName>
</protein>
<dbReference type="RefSeq" id="WP_086964521.1">
    <property type="nucleotide sequence ID" value="NZ_CP021376.1"/>
</dbReference>
<dbReference type="PANTHER" id="PTHR43808">
    <property type="entry name" value="ACETYLORNITHINE DEACETYLASE"/>
    <property type="match status" value="1"/>
</dbReference>
<evidence type="ECO:0000256" key="8">
    <source>
        <dbReference type="ARBA" id="ARBA00022801"/>
    </source>
</evidence>
<dbReference type="InterPro" id="IPR036264">
    <property type="entry name" value="Bact_exopeptidase_dim_dom"/>
</dbReference>
<proteinExistence type="inferred from homology"/>
<dbReference type="InterPro" id="IPR011650">
    <property type="entry name" value="Peptidase_M20_dimer"/>
</dbReference>
<evidence type="ECO:0000256" key="3">
    <source>
        <dbReference type="ARBA" id="ARBA00005691"/>
    </source>
</evidence>
<evidence type="ECO:0000256" key="2">
    <source>
        <dbReference type="ARBA" id="ARBA00004496"/>
    </source>
</evidence>
<sequence>MSSTQFQLLDMYRDLIALPSISSTDPSWDQSNEKVIRLLADWFSKLGFAVEVTELEGLPGKFNLIATRGEGDGGLLLAGHTDTVPYDEGRWTKDPFKLTEENGRLYGLGVIDMKGFFAFIIEALKDMDLSKLTKPIRILATADEETTMAGARAIASAMAIKPEYAVIGEPTGLVPVMMHKGHMSEGIRITGKSGHSSDPANGTNALEIMHQVMGRLLDLQRQLKENYGNHHFKVPQPTLNLGSLNGGDSPNRICACCELNFDMRPIPGVGPDELMGLLHHAIEPIKQQYPGALELFHLHEPIPPYGTDPNGELVLAAAEISGNPAEAVNYCTEAPFINQLGCQTIVLGPGHIAQAHQPDEYLDLSFVKPTLDIIQRLVNRFCLEQK</sequence>
<dbReference type="CDD" id="cd03894">
    <property type="entry name" value="M20_ArgE"/>
    <property type="match status" value="1"/>
</dbReference>
<comment type="similarity">
    <text evidence="3">Belongs to the peptidase M20A family. ArgE subfamily.</text>
</comment>
<dbReference type="SUPFAM" id="SSF55031">
    <property type="entry name" value="Bacterial exopeptidase dimerisation domain"/>
    <property type="match status" value="1"/>
</dbReference>
<dbReference type="Gene3D" id="3.40.630.10">
    <property type="entry name" value="Zn peptidases"/>
    <property type="match status" value="1"/>
</dbReference>
<dbReference type="InterPro" id="IPR010169">
    <property type="entry name" value="AcOrn-deacetyl"/>
</dbReference>
<keyword evidence="13" id="KW-1185">Reference proteome</keyword>
<dbReference type="NCBIfam" id="NF003474">
    <property type="entry name" value="PRK05111.1"/>
    <property type="match status" value="1"/>
</dbReference>
<organism evidence="12 13">
    <name type="scientific">Oceanisphaera avium</name>
    <dbReference type="NCBI Taxonomy" id="1903694"/>
    <lineage>
        <taxon>Bacteria</taxon>
        <taxon>Pseudomonadati</taxon>
        <taxon>Pseudomonadota</taxon>
        <taxon>Gammaproteobacteria</taxon>
        <taxon>Aeromonadales</taxon>
        <taxon>Aeromonadaceae</taxon>
        <taxon>Oceanisphaera</taxon>
    </lineage>
</organism>
<keyword evidence="8" id="KW-0378">Hydrolase</keyword>
<dbReference type="EMBL" id="CP021376">
    <property type="protein sequence ID" value="ART80653.1"/>
    <property type="molecule type" value="Genomic_DNA"/>
</dbReference>
<dbReference type="PROSITE" id="PS00758">
    <property type="entry name" value="ARGE_DAPE_CPG2_1"/>
    <property type="match status" value="1"/>
</dbReference>
<evidence type="ECO:0000313" key="12">
    <source>
        <dbReference type="EMBL" id="ART80653.1"/>
    </source>
</evidence>
<evidence type="ECO:0000256" key="4">
    <source>
        <dbReference type="ARBA" id="ARBA00022490"/>
    </source>
</evidence>
<dbReference type="Pfam" id="PF01546">
    <property type="entry name" value="Peptidase_M20"/>
    <property type="match status" value="1"/>
</dbReference>
<dbReference type="GO" id="GO:0005737">
    <property type="term" value="C:cytoplasm"/>
    <property type="evidence" value="ECO:0007669"/>
    <property type="project" value="UniProtKB-SubCell"/>
</dbReference>
<evidence type="ECO:0000313" key="13">
    <source>
        <dbReference type="Proteomes" id="UP000243793"/>
    </source>
</evidence>
<dbReference type="FunFam" id="3.30.70.360:FF:000003">
    <property type="entry name" value="Acetylornithine deacetylase"/>
    <property type="match status" value="1"/>
</dbReference>
<dbReference type="KEGG" id="ocm:CBP12_11270"/>
<keyword evidence="7" id="KW-0479">Metal-binding</keyword>
<evidence type="ECO:0000256" key="5">
    <source>
        <dbReference type="ARBA" id="ARBA00022571"/>
    </source>
</evidence>
<name>A0A1Y0CZ97_9GAMM</name>
<evidence type="ECO:0000256" key="1">
    <source>
        <dbReference type="ARBA" id="ARBA00001947"/>
    </source>
</evidence>
<accession>A0A1Y0CZ97</accession>
<comment type="cofactor">
    <cofactor evidence="1">
        <name>Zn(2+)</name>
        <dbReference type="ChEBI" id="CHEBI:29105"/>
    </cofactor>
</comment>
<keyword evidence="5" id="KW-0055">Arginine biosynthesis</keyword>
<dbReference type="HAMAP" id="MF_01108">
    <property type="entry name" value="ArgE"/>
    <property type="match status" value="1"/>
</dbReference>
<dbReference type="Pfam" id="PF07687">
    <property type="entry name" value="M20_dimer"/>
    <property type="match status" value="1"/>
</dbReference>
<keyword evidence="6" id="KW-0028">Amino-acid biosynthesis</keyword>
<dbReference type="GO" id="GO:0006526">
    <property type="term" value="P:L-arginine biosynthetic process"/>
    <property type="evidence" value="ECO:0007669"/>
    <property type="project" value="UniProtKB-KW"/>
</dbReference>
<keyword evidence="10" id="KW-0170">Cobalt</keyword>
<feature type="domain" description="Peptidase M20 dimerisation" evidence="11">
    <location>
        <begin position="179"/>
        <end position="288"/>
    </location>
</feature>
<evidence type="ECO:0000256" key="9">
    <source>
        <dbReference type="ARBA" id="ARBA00022833"/>
    </source>
</evidence>
<dbReference type="NCBIfam" id="TIGR01892">
    <property type="entry name" value="AcOrn-deacetyl"/>
    <property type="match status" value="1"/>
</dbReference>
<dbReference type="AlphaFoldDB" id="A0A1Y0CZ97"/>